<dbReference type="GO" id="GO:0005509">
    <property type="term" value="F:calcium ion binding"/>
    <property type="evidence" value="ECO:0007669"/>
    <property type="project" value="UniProtKB-UniRule"/>
</dbReference>
<dbReference type="EMBL" id="UZAM01011242">
    <property type="protein sequence ID" value="VDP15306.1"/>
    <property type="molecule type" value="Genomic_DNA"/>
</dbReference>
<accession>A0A183IWU2</accession>
<keyword evidence="5" id="KW-1185">Reference proteome</keyword>
<evidence type="ECO:0000313" key="6">
    <source>
        <dbReference type="WBParaSite" id="SBAD_0000838801-mRNA-1"/>
    </source>
</evidence>
<evidence type="ECO:0000256" key="2">
    <source>
        <dbReference type="SAM" id="SignalP"/>
    </source>
</evidence>
<dbReference type="AlphaFoldDB" id="A0A183IWU2"/>
<sequence length="345" mass="38279">MLRIWLLLAFKLHGVATSRQIIGPNDAFLSRTLHSDPLQDEAYFSPWSENMRYLSANWQVSRRTPLSNFIVRHVSPESLVHSVVPCPHLRCKALQTNKQPGNSQTPSRRQKPLLFRQGLTVPPSFLHPACNPQAPFCAGVNYASNVVGNNELARKTDGSNYISFAALTINVINPPESLFDPQLHVNSRQGFIESDLPVGAALRTGQASHTAPVKVIVTDQDLKPGMPPATYQYILSGSAAAYFDINQKGEVVLNSKDIRQAKQAQLNLTVQKIDETAIISYVELQVMAKETDTTPVRTSRPESLSINVLKAVDHSLEFSSPTYNIIAQPFVPQQQLIQVLNTQDY</sequence>
<protein>
    <submittedName>
        <fullName evidence="6">Cadherin domain-containing protein</fullName>
    </submittedName>
</protein>
<reference evidence="6" key="1">
    <citation type="submission" date="2016-06" db="UniProtKB">
        <authorList>
            <consortium name="WormBaseParasite"/>
        </authorList>
    </citation>
    <scope>IDENTIFICATION</scope>
</reference>
<dbReference type="PROSITE" id="PS50268">
    <property type="entry name" value="CADHERIN_2"/>
    <property type="match status" value="1"/>
</dbReference>
<proteinExistence type="predicted"/>
<evidence type="ECO:0000313" key="5">
    <source>
        <dbReference type="Proteomes" id="UP000270296"/>
    </source>
</evidence>
<evidence type="ECO:0000259" key="3">
    <source>
        <dbReference type="PROSITE" id="PS50268"/>
    </source>
</evidence>
<keyword evidence="1" id="KW-0106">Calcium</keyword>
<evidence type="ECO:0000313" key="4">
    <source>
        <dbReference type="EMBL" id="VDP15306.1"/>
    </source>
</evidence>
<feature type="domain" description="Cadherin" evidence="3">
    <location>
        <begin position="192"/>
        <end position="323"/>
    </location>
</feature>
<feature type="chain" id="PRO_5043140312" evidence="2">
    <location>
        <begin position="18"/>
        <end position="345"/>
    </location>
</feature>
<evidence type="ECO:0000256" key="1">
    <source>
        <dbReference type="PROSITE-ProRule" id="PRU00043"/>
    </source>
</evidence>
<dbReference type="OrthoDB" id="6252479at2759"/>
<organism evidence="6">
    <name type="scientific">Soboliphyme baturini</name>
    <dbReference type="NCBI Taxonomy" id="241478"/>
    <lineage>
        <taxon>Eukaryota</taxon>
        <taxon>Metazoa</taxon>
        <taxon>Ecdysozoa</taxon>
        <taxon>Nematoda</taxon>
        <taxon>Enoplea</taxon>
        <taxon>Dorylaimia</taxon>
        <taxon>Dioctophymatida</taxon>
        <taxon>Dioctophymatoidea</taxon>
        <taxon>Soboliphymatidae</taxon>
        <taxon>Soboliphyme</taxon>
    </lineage>
</organism>
<name>A0A183IWU2_9BILA</name>
<dbReference type="GO" id="GO:0016020">
    <property type="term" value="C:membrane"/>
    <property type="evidence" value="ECO:0007669"/>
    <property type="project" value="InterPro"/>
</dbReference>
<dbReference type="WBParaSite" id="SBAD_0000838801-mRNA-1">
    <property type="protein sequence ID" value="SBAD_0000838801-mRNA-1"/>
    <property type="gene ID" value="SBAD_0000838801"/>
</dbReference>
<dbReference type="Proteomes" id="UP000270296">
    <property type="component" value="Unassembled WGS sequence"/>
</dbReference>
<keyword evidence="2" id="KW-0732">Signal</keyword>
<reference evidence="4 5" key="2">
    <citation type="submission" date="2018-11" db="EMBL/GenBank/DDBJ databases">
        <authorList>
            <consortium name="Pathogen Informatics"/>
        </authorList>
    </citation>
    <scope>NUCLEOTIDE SEQUENCE [LARGE SCALE GENOMIC DNA]</scope>
</reference>
<gene>
    <name evidence="4" type="ORF">SBAD_LOCUS8089</name>
</gene>
<feature type="signal peptide" evidence="2">
    <location>
        <begin position="1"/>
        <end position="17"/>
    </location>
</feature>
<dbReference type="GO" id="GO:0007156">
    <property type="term" value="P:homophilic cell adhesion via plasma membrane adhesion molecules"/>
    <property type="evidence" value="ECO:0007669"/>
    <property type="project" value="InterPro"/>
</dbReference>
<dbReference type="InterPro" id="IPR002126">
    <property type="entry name" value="Cadherin-like_dom"/>
</dbReference>